<dbReference type="InterPro" id="IPR000873">
    <property type="entry name" value="AMP-dep_synth/lig_dom"/>
</dbReference>
<dbReference type="Pfam" id="PF00668">
    <property type="entry name" value="Condensation"/>
    <property type="match status" value="6"/>
</dbReference>
<dbReference type="GO" id="GO:0031177">
    <property type="term" value="F:phosphopantetheine binding"/>
    <property type="evidence" value="ECO:0007669"/>
    <property type="project" value="InterPro"/>
</dbReference>
<dbReference type="FunFam" id="3.30.559.10:FF:000016">
    <property type="entry name" value="Nonribosomal peptide synthase Pes1"/>
    <property type="match status" value="1"/>
</dbReference>
<dbReference type="PROSITE" id="PS50075">
    <property type="entry name" value="CARRIER"/>
    <property type="match status" value="5"/>
</dbReference>
<dbReference type="Gene3D" id="3.30.559.10">
    <property type="entry name" value="Chloramphenicol acetyltransferase-like domain"/>
    <property type="match status" value="6"/>
</dbReference>
<keyword evidence="5" id="KW-1133">Transmembrane helix</keyword>
<dbReference type="FunFam" id="3.40.50.12780:FF:000014">
    <property type="entry name" value="Nonribosomal peptide synthetase 1"/>
    <property type="match status" value="2"/>
</dbReference>
<keyword evidence="8" id="KW-1185">Reference proteome</keyword>
<dbReference type="SUPFAM" id="SSF47336">
    <property type="entry name" value="ACP-like"/>
    <property type="match status" value="5"/>
</dbReference>
<keyword evidence="1" id="KW-0596">Phosphopantetheine</keyword>
<feature type="domain" description="Carrier" evidence="6">
    <location>
        <begin position="2624"/>
        <end position="2698"/>
    </location>
</feature>
<feature type="domain" description="Carrier" evidence="6">
    <location>
        <begin position="4441"/>
        <end position="4517"/>
    </location>
</feature>
<dbReference type="GO" id="GO:0016874">
    <property type="term" value="F:ligase activity"/>
    <property type="evidence" value="ECO:0007669"/>
    <property type="project" value="UniProtKB-KW"/>
</dbReference>
<feature type="domain" description="Carrier" evidence="6">
    <location>
        <begin position="553"/>
        <end position="629"/>
    </location>
</feature>
<dbReference type="GO" id="GO:0044550">
    <property type="term" value="P:secondary metabolite biosynthetic process"/>
    <property type="evidence" value="ECO:0007669"/>
    <property type="project" value="TreeGrafter"/>
</dbReference>
<dbReference type="InterPro" id="IPR023213">
    <property type="entry name" value="CAT-like_dom_sf"/>
</dbReference>
<dbReference type="Pfam" id="PF00550">
    <property type="entry name" value="PP-binding"/>
    <property type="match status" value="5"/>
</dbReference>
<dbReference type="SUPFAM" id="SSF52777">
    <property type="entry name" value="CoA-dependent acyltransferases"/>
    <property type="match status" value="12"/>
</dbReference>
<dbReference type="Proteomes" id="UP000799438">
    <property type="component" value="Unassembled WGS sequence"/>
</dbReference>
<evidence type="ECO:0000256" key="1">
    <source>
        <dbReference type="ARBA" id="ARBA00022450"/>
    </source>
</evidence>
<dbReference type="SMART" id="SM00823">
    <property type="entry name" value="PKS_PP"/>
    <property type="match status" value="5"/>
</dbReference>
<evidence type="ECO:0000256" key="2">
    <source>
        <dbReference type="ARBA" id="ARBA00022553"/>
    </source>
</evidence>
<proteinExistence type="predicted"/>
<gene>
    <name evidence="7" type="ORF">K452DRAFT_73175</name>
</gene>
<evidence type="ECO:0000256" key="5">
    <source>
        <dbReference type="SAM" id="Phobius"/>
    </source>
</evidence>
<keyword evidence="3" id="KW-0436">Ligase</keyword>
<reference evidence="7" key="1">
    <citation type="journal article" date="2020" name="Stud. Mycol.">
        <title>101 Dothideomycetes genomes: a test case for predicting lifestyles and emergence of pathogens.</title>
        <authorList>
            <person name="Haridas S."/>
            <person name="Albert R."/>
            <person name="Binder M."/>
            <person name="Bloem J."/>
            <person name="Labutti K."/>
            <person name="Salamov A."/>
            <person name="Andreopoulos B."/>
            <person name="Baker S."/>
            <person name="Barry K."/>
            <person name="Bills G."/>
            <person name="Bluhm B."/>
            <person name="Cannon C."/>
            <person name="Castanera R."/>
            <person name="Culley D."/>
            <person name="Daum C."/>
            <person name="Ezra D."/>
            <person name="Gonzalez J."/>
            <person name="Henrissat B."/>
            <person name="Kuo A."/>
            <person name="Liang C."/>
            <person name="Lipzen A."/>
            <person name="Lutzoni F."/>
            <person name="Magnuson J."/>
            <person name="Mondo S."/>
            <person name="Nolan M."/>
            <person name="Ohm R."/>
            <person name="Pangilinan J."/>
            <person name="Park H.-J."/>
            <person name="Ramirez L."/>
            <person name="Alfaro M."/>
            <person name="Sun H."/>
            <person name="Tritt A."/>
            <person name="Yoshinaga Y."/>
            <person name="Zwiers L.-H."/>
            <person name="Turgeon B."/>
            <person name="Goodwin S."/>
            <person name="Spatafora J."/>
            <person name="Crous P."/>
            <person name="Grigoriev I."/>
        </authorList>
    </citation>
    <scope>NUCLEOTIDE SEQUENCE</scope>
    <source>
        <strain evidence="7">CBS 121167</strain>
    </source>
</reference>
<dbReference type="SUPFAM" id="SSF56801">
    <property type="entry name" value="Acetyl-CoA synthetase-like"/>
    <property type="match status" value="4"/>
</dbReference>
<dbReference type="PANTHER" id="PTHR45527:SF16">
    <property type="entry name" value="NONRIBOSOMAL PEPTIDE SYNTHASE ATNA-RELATED"/>
    <property type="match status" value="1"/>
</dbReference>
<name>A0A6A6BVR7_9PEZI</name>
<dbReference type="OrthoDB" id="416786at2759"/>
<dbReference type="FunFam" id="3.30.559.30:FF:000002">
    <property type="entry name" value="Nonribosomal peptide synthase Pes1"/>
    <property type="match status" value="1"/>
</dbReference>
<dbReference type="GO" id="GO:0043041">
    <property type="term" value="P:amino acid activation for nonribosomal peptide biosynthetic process"/>
    <property type="evidence" value="ECO:0007669"/>
    <property type="project" value="TreeGrafter"/>
</dbReference>
<dbReference type="CDD" id="cd05918">
    <property type="entry name" value="A_NRPS_SidN3_like"/>
    <property type="match status" value="3"/>
</dbReference>
<dbReference type="Gene3D" id="3.40.50.12780">
    <property type="entry name" value="N-terminal domain of ligase-like"/>
    <property type="match status" value="3"/>
</dbReference>
<dbReference type="InterPro" id="IPR042099">
    <property type="entry name" value="ANL_N_sf"/>
</dbReference>
<feature type="domain" description="Carrier" evidence="6">
    <location>
        <begin position="3383"/>
        <end position="3457"/>
    </location>
</feature>
<dbReference type="PROSITE" id="PS00455">
    <property type="entry name" value="AMP_BINDING"/>
    <property type="match status" value="3"/>
</dbReference>
<accession>A0A6A6BVR7</accession>
<dbReference type="PANTHER" id="PTHR45527">
    <property type="entry name" value="NONRIBOSOMAL PEPTIDE SYNTHETASE"/>
    <property type="match status" value="1"/>
</dbReference>
<dbReference type="Gene3D" id="3.30.300.30">
    <property type="match status" value="4"/>
</dbReference>
<sequence length="5145" mass="557579">MTAPNKRTAYECLIHNLIEEHTEQQPEAEAVCSSNDDTLTYRGLSNASRRLAHHIVALGVEPEMVVPLCFEKSIWTVVAIVAVLRAGAAFVLLDPAHPTDRLKTIIYKTKAKIAITSPSSFERLSQLVPTALSLDRQAIERLDAATATSDPVTGVKPENAAYVVYTSGSTGQPKGALIEHGSFCSGALGHARAMHMDTTTRVVQFASYNFDASITEMLTTLVVGGTVCVIAEAERLDPSVFAAAATTMRANFALLTASFINALPAEALAGLKTLVQGGEALPEATLNRWVDKVTLMNAYGQVEASVVSTCTAPINRQSNGRSIGKAIAGRCWVVDPDDADRRTAQGEIGELLVEGPHVGRGYVDEPAKTAAVFIPRPIWHARMFPTESDPRALRFYRTGDLVVEEADGSFTFAGRKDEQVKVNGQRIELGEIEHQFKLAMQPPRDMIVELVKRKANGVLRGILVAFIAMEDDWSNDNPAAAQRLLDAEMAATETRVRSVLPRFMIPASFLAIHQIPVTINGKVDRKALRALGEARLTKRHTRRSSNEAKKRDSDASEAETEVRRIWSAVLNVPEDDISRTSVFQSLGGDSISAMQVVSQAATRGIRLTVQRILQKKTIEQITAGVTVERSAVTKQTVVEEEEDEVDVPFKLSPVQQLFFHLAPEGENRDNISFLLRLKQEVSQKTIEKALKDIVSRNSMLRARFFELRRGNWFQYISEDARSSFRLCFHSIDDISSELMPIVRRAQRTLDIREGPLVRVDLFSVQGGREWLLFLCGHHLVTDFVSWRIIIQELEEHIQTGTISSPKGFSFQRWCKAQEKHIRSIPYPELPFELPKPDFAFWGMQGEANTYGDSTTEIVLLDKGLSSTIVGGACNSQLKTEAVDMLLAGVMHAFSRTFPERKLPAFFMEGHGREPSWDESIDLSSTVGWFTTILPMLIAEDSVKNPANALRAVQALRAKFPDKGLAQFAAAYFGRQRAAARFDGAMEVTFNYAGMYQQLERRGGLFQEVPEHTLMHLDGFGPNLPRFGLVEILGNVEHGRVKLSFTFNKLMSKQDRVRSWMQECQYALQDMVTQLAQAQREFPLLKAPAAATTHFLEKTLPQLGVRAEDVEDVYPCSPMQHGMLLSRASERGSYISQLFFEAGVEDGTVEFGRLERAWQAVVDRHAALRTIVVESPRGDGTFDQVVLRRASAVLKLVDGKLEQQPVPTWAPNEPEHRLFVSAQPARRAMLRLDISHVLIDGSSTAVLIRDLRQGYDSPDQLANDRPLYSSYIEHVSTLSTDAAVDYWKQHLADAEPCHLPLWSEEQDGRLEFADVPAVNTERITAFCRQHGVTLSDLLKVAWSLVLRTYTGSANPVFGYLSSGRGAAHDDTVGVFANILACHARMPTEATVLDVLAKVQDDGLEQMPHQECSLTDVTHALGLADVGREGLFNTAMSLQKMEHGQGKYGLSVRIAREADPTEYSATFLGYVSESRIDLAVEYWTTKIAPAQARNIAATVFKALQVIIDTPQTRVEELDLLTEQDMASMMRWNGALESCLPVDSCIHHIIQQVAMQQPSRPAVHAWDGSLTYAQLDQLSSKLAGHLHGMGVGPEGVVAVCMEKSLWVVVSMLAVLKAGGAFVPLDPEAPIERLMQLVKDSRAQFVITSPKKVSRMQGHVGQLVVSPSFVTNLSKSTFKETVKPDNLAYVLFTSGSTGTPKGVMMQHSQFLASSMHYSPVLKLGPHSRVLQFSAYTFDASIFELWSTLTSGGCICQISEEQRMNDVTGAINSLAADTMFMTPTMLSMMDPRDIPGIKTVIAGGETFDPSIFRTWAPATRFVEAYGPTETAVYATFQTDIGPDSDRYCIGRSFCCRVWVVSVDGKHIMPIGAAGELWLEGPSLARGYMNGGAKAAAAFVTRPDWVHPEQTRRFYRTGDLVRCKPDGSLQFCGRKDTQVKIRGQRVELSEIEAQAKLALPMPLSLAAEVVAAKLYMLVDVNGVREDEAKEALAVLDAQLPNRLPRFMIPSAIFPVYGPFPRMSSGKLDRKQLRVMVAKLAAELAVQRPKKHEHVLEREGEQPSGTEIENTARQMLAQVLSLPSPAQIRLEDNFFRLGGDSFLAMKLVAAARARDLHLSVAAVLRNPVVRDLARCMTSAPTGSAPDAQISTSTPFQLLDTSAADTEAIRSEAVEACRLASVDDIEDIYPTTPLQEAFMAESAKRPTAYTGQHVITLPLGVDMARFRAAWARLVADTPVLRTQIMQTVRTKPVRLLQVVLRTVSPEWEEGNSASGLQAYLEKAKRATAAMEVRYGRPLARTALVQDKASGRTCFVWIAHHCLYDGWSLALMLQRLHAAYASTAPLAPTPSFGAYVAYLAELRKAGKAARYWTKVLSSAPAPTFPPSSVTGIADTVAKFQLRMPSSSSDVTATTALRTAWALLAANGADDVVFGSIVNGRSAPLAGVEAIAGPTIAAIPVRVNLGPKSGSLRELLLRVQSQAAERIPYEALGLQQIAALGRDAARACAFRNLFVVQPARGAEGLAFEVESSAVEIEGSYSYPLTVVAEVLDAEGMVELEVTYASAALSARQVEGMVRRFEDVLLALTSENKDLTVADVAARAVDATAEAGAPAPEQEEDAMEDEAPRHADRLTPMEHLLRSLWAEALGLDDADAITQSDDFFSLDGDSITAMQLSGIAKREGFTLRVIDIMEKPALWKMALAMTQLASSSPAVGGEREDEEADAAPFSLLPADEDPAALLRTAAADAKVSPAAVEDMYLATPLQAGLLTAADTQAGAYVARLVVDLPTDFDIERFKAAWDAVVATHPILRTRVVHLGEAGMFQLVLKPAHARIQWQRSADLGAYVARDRQEAIGFGTALVRWAIVNTGDRTHFVWTAHHAAYDGATVALLSEAVSRAYAGAPAPTPPPFARFVKYLAAQDGAASDAFWRAYLAGTRAMPFPLPRALDYTPRASGKATRTMALGSALRALGTTTATLIQTAWAYVLARHSGADDVVLGVAHSGRLVPVPGVAGIPGPLVATAPLRVVFDADESLASTLERVQAAQVAAIAHYHRGMGLIKRASEDAKAACELRSLLTLFPASKNEAEAEARPFDFAMGSVLPDAEGEFHTYPLLAEAEFSDKVVRVTATHDERLIPAGQAQQMLLQMERVLQQLGEAKTVRELDVFTKEEYAALREAGVRAVLGDAHPVLQGAKSAWVVDLRSSDMLASKGVMGELVIEKKNNNSNNNSACIRPSWLSKAGLATTAQVETTDLLARIDATTNALEIVGPKADLIEVSGRRFLATDVERIVSAAMWGRAIAVQPVEHGRKLAAFVALEHCYTGEEAARAFVAALSAGVAERLARVLPAFMVPVEFVPVRSLPAERGELAVLCEEKEQNGEKDGKEVEAMKDAARAVSDMESRLLGLWETVLKLDGLDVNDSFLRLGGDSLDAMQLAAAARRQGVVLTVKNIFDHPILADMAQVAQLKEEDDSKPQEAAAPFVLLGEDASSAAQEVAAACEIDAQSVEDAYPCTALQEGLMALSNVETGAYVAECVVPVPDPERLKAAWTTLVATTPILRTRIVHTDRWGCVQVVVREEGELQTGDNLTEYLDEARAAPMMPGSRLVRAGCITENGTANLVLLVHHALFDGWAWKLLLQRLHQLYQGETPPPPPPYSRFIEYLAHDAQVAGAEDFWRLYLEGADRTVFPHMPSSVQRPEATSHASRHIELARNDVTASFTTNAIVQTAWALLVGCYTDSKDVVLGVTLSGRTAPVDGIEDMAGPTFTTIPTRFSLGGERSVGELLRDAQALAVNPAQHIGLQRIRATSPSAYAACDFNSLLVVQPASSDEENDNFFLSENDSHLVSGFTNYSLVLLCQMLPGGAIEASIVFDPRVLAPRQAGRLLAQFEHVLHQLSSEDLLAGLTSFISPEDRAEIGLLNALPASLPDTNACLHEVVARHARTRPYAPAVCSWDGDFSYGELDALAGGLANYLAMTKGIRPGQTVPLCFEKTKWTAVAMLGVLKAGAAFVLLDPAYPVTRLETICRKVKAGLAVVSPGLCQRLAGAVRESFVMDADAAAKLTGSCTSFEVMPTDAAYVITTSGSSGEPKACIIEHRSIVAGALGFAAAAHLDGNTRAMQFASYSFDLSVLETIMVWAAGGCSCILSEDERKNDFERAINARRINWALMTPSLANLVRPASVPMLKTLVVGGEAATAELINTWSEHVSLLQAYGPCECTPVACCSVRPLARGTNPRDIGAALPGVRAWVVDPSDADRLAPMGSAGELVVEGPTVGRGYINEPEKEKQAFVAAPAWRKDFPGPVHRFYMTGDLVQYSADGTIEFVGRKDSQVKLRGQRLELAEIEHHLKRSMAMPKDVAVELLIPQNKGAAGAVLAAFVAVGEDKDKTKHLDAALGDAKSKLTQLLPSHMVPRLFVPLPRLPLLVSGKVDRKALRQMSSQIDLAATDALTAPRRAVAPGMEMTLQSLWVRVMSLEVGRVHPDADFFEEGGDSLVAMRLAAKARQAGVGLSVADVMRNPGFAAMAACCKPVVAAEPMPVFKPFESVEDVLDVDGLLGEALGASREEIEDVVEATSMQKTMTTVSMLQSQGTVNHVWLDFVDGIDAQRVKEACAQIVAHHAILRTVFVPHMGRLFQVVYRERAVDVEDRTVDDMDTATAAVVEESKLRRERFGTFGMRFTLLHQQDSHAARLVIRTPHALYDGVSLPLVLEHLRLAYARTQPLPPAQSFATYLRAWRYLQASSGAEAFWQAQLAGSSMTELVAPTAVPFTAVVNQHMVRKVPLALFARCKHSPETVLHAAWALALAQATGKTDVVFGRGVANRGVPIEGADSVVGPCLNTVPVRVRLGEEAMTAKDLLTALHDAHLASLPHEHLETGRLVASSTAWPRGPRFASVLVHNAIAGAALFDEGKLPPFAGERECKLGWAVAPWDAADLQLTSTPDRGEMRVDALCADDVVPVALAKRLLDALCANVRALCESPEGSVAALLAAATTTTTTTTAAAAAAGTALAVPPRRPLTASSTAATSPILSSPLTQSSYEVLSVGSWSSSQEELSCLGPAAWTSHLLPASNERGGMQSEEAVAAARAALRAVGESEGGDEAFRAAELAWYCAERGWDLGVEDVLGLGLGLGVGMMGLGLGIGMGVEGLAGVLERRGRRVGVL</sequence>
<dbReference type="GO" id="GO:0005737">
    <property type="term" value="C:cytoplasm"/>
    <property type="evidence" value="ECO:0007669"/>
    <property type="project" value="TreeGrafter"/>
</dbReference>
<dbReference type="Pfam" id="PF00501">
    <property type="entry name" value="AMP-binding"/>
    <property type="match status" value="3"/>
</dbReference>
<dbReference type="InterPro" id="IPR001242">
    <property type="entry name" value="Condensation_dom"/>
</dbReference>
<dbReference type="InterPro" id="IPR036736">
    <property type="entry name" value="ACP-like_sf"/>
</dbReference>
<dbReference type="EMBL" id="ML995475">
    <property type="protein sequence ID" value="KAF2146957.1"/>
    <property type="molecule type" value="Genomic_DNA"/>
</dbReference>
<evidence type="ECO:0000256" key="4">
    <source>
        <dbReference type="SAM" id="MobiDB-lite"/>
    </source>
</evidence>
<dbReference type="InterPro" id="IPR010071">
    <property type="entry name" value="AA_adenyl_dom"/>
</dbReference>
<dbReference type="NCBIfam" id="NF003417">
    <property type="entry name" value="PRK04813.1"/>
    <property type="match status" value="4"/>
</dbReference>
<dbReference type="InterPro" id="IPR009081">
    <property type="entry name" value="PP-bd_ACP"/>
</dbReference>
<feature type="region of interest" description="Disordered" evidence="4">
    <location>
        <begin position="534"/>
        <end position="557"/>
    </location>
</feature>
<evidence type="ECO:0000313" key="7">
    <source>
        <dbReference type="EMBL" id="KAF2146957.1"/>
    </source>
</evidence>
<protein>
    <recommendedName>
        <fullName evidence="6">Carrier domain-containing protein</fullName>
    </recommendedName>
</protein>
<dbReference type="RefSeq" id="XP_033402665.1">
    <property type="nucleotide sequence ID" value="XM_033547073.1"/>
</dbReference>
<evidence type="ECO:0000256" key="3">
    <source>
        <dbReference type="ARBA" id="ARBA00022598"/>
    </source>
</evidence>
<feature type="transmembrane region" description="Helical" evidence="5">
    <location>
        <begin position="5106"/>
        <end position="5132"/>
    </location>
</feature>
<dbReference type="GeneID" id="54304580"/>
<evidence type="ECO:0000259" key="6">
    <source>
        <dbReference type="PROSITE" id="PS50075"/>
    </source>
</evidence>
<dbReference type="InterPro" id="IPR020806">
    <property type="entry name" value="PKS_PP-bd"/>
</dbReference>
<feature type="compositionally biased region" description="Basic and acidic residues" evidence="4">
    <location>
        <begin position="544"/>
        <end position="557"/>
    </location>
</feature>
<dbReference type="NCBIfam" id="TIGR01733">
    <property type="entry name" value="AA-adenyl-dom"/>
    <property type="match status" value="3"/>
</dbReference>
<keyword evidence="5" id="KW-0812">Transmembrane</keyword>
<dbReference type="FunFam" id="3.40.50.980:FF:000001">
    <property type="entry name" value="Non-ribosomal peptide synthetase"/>
    <property type="match status" value="2"/>
</dbReference>
<dbReference type="FunFam" id="3.30.300.30:FF:000015">
    <property type="entry name" value="Nonribosomal peptide synthase SidD"/>
    <property type="match status" value="2"/>
</dbReference>
<dbReference type="InterPro" id="IPR020845">
    <property type="entry name" value="AMP-binding_CS"/>
</dbReference>
<keyword evidence="5" id="KW-0472">Membrane</keyword>
<evidence type="ECO:0000313" key="8">
    <source>
        <dbReference type="Proteomes" id="UP000799438"/>
    </source>
</evidence>
<organism evidence="7 8">
    <name type="scientific">Aplosporella prunicola CBS 121167</name>
    <dbReference type="NCBI Taxonomy" id="1176127"/>
    <lineage>
        <taxon>Eukaryota</taxon>
        <taxon>Fungi</taxon>
        <taxon>Dikarya</taxon>
        <taxon>Ascomycota</taxon>
        <taxon>Pezizomycotina</taxon>
        <taxon>Dothideomycetes</taxon>
        <taxon>Dothideomycetes incertae sedis</taxon>
        <taxon>Botryosphaeriales</taxon>
        <taxon>Aplosporellaceae</taxon>
        <taxon>Aplosporella</taxon>
    </lineage>
</organism>
<dbReference type="Gene3D" id="1.10.1200.10">
    <property type="entry name" value="ACP-like"/>
    <property type="match status" value="5"/>
</dbReference>
<dbReference type="CDD" id="cd19542">
    <property type="entry name" value="CT_NRPS-like"/>
    <property type="match status" value="2"/>
</dbReference>
<dbReference type="InterPro" id="IPR045851">
    <property type="entry name" value="AMP-bd_C_sf"/>
</dbReference>
<dbReference type="Gene3D" id="3.30.559.30">
    <property type="entry name" value="Nonribosomal peptide synthetase, condensation domain"/>
    <property type="match status" value="6"/>
</dbReference>
<dbReference type="CDD" id="cd19545">
    <property type="entry name" value="FUM14_C_NRPS-like"/>
    <property type="match status" value="3"/>
</dbReference>
<keyword evidence="2" id="KW-0597">Phosphoprotein</keyword>
<dbReference type="InterPro" id="IPR006162">
    <property type="entry name" value="Ppantetheine_attach_site"/>
</dbReference>
<feature type="domain" description="Carrier" evidence="6">
    <location>
        <begin position="2059"/>
        <end position="2133"/>
    </location>
</feature>
<dbReference type="FunFam" id="1.10.1200.10:FF:000005">
    <property type="entry name" value="Nonribosomal peptide synthetase 1"/>
    <property type="match status" value="1"/>
</dbReference>
<dbReference type="PROSITE" id="PS00012">
    <property type="entry name" value="PHOSPHOPANTETHEINE"/>
    <property type="match status" value="2"/>
</dbReference>